<sequence>MEPIWDLLKIIIPAGIVLYAMFLTVKTMLQKQNEAKIIEIKAKNKEIVLPIRLQAYERMTLFLERISPDQIIKRVQKNEMNVAELQYLLLNEIREEFNHNLSQQVYMSDESWKIIKNAKEELIMVVNQSAKELDPEAKSIELVKRIYEESLEKKIDSIEYGLSFLKNEIQQEF</sequence>
<accession>A0A1X7KD29</accession>
<keyword evidence="1" id="KW-0812">Transmembrane</keyword>
<dbReference type="AlphaFoldDB" id="A0A1X7KD29"/>
<proteinExistence type="predicted"/>
<keyword evidence="3" id="KW-1185">Reference proteome</keyword>
<keyword evidence="1" id="KW-0472">Membrane</keyword>
<dbReference type="RefSeq" id="WP_085517714.1">
    <property type="nucleotide sequence ID" value="NZ_FXAW01000005.1"/>
</dbReference>
<evidence type="ECO:0000313" key="3">
    <source>
        <dbReference type="Proteomes" id="UP000193804"/>
    </source>
</evidence>
<dbReference type="Pfam" id="PF25589">
    <property type="entry name" value="DUF7935"/>
    <property type="match status" value="1"/>
</dbReference>
<reference evidence="3" key="1">
    <citation type="submission" date="2017-04" db="EMBL/GenBank/DDBJ databases">
        <authorList>
            <person name="Varghese N."/>
            <person name="Submissions S."/>
        </authorList>
    </citation>
    <scope>NUCLEOTIDE SEQUENCE [LARGE SCALE GENOMIC DNA]</scope>
    <source>
        <strain evidence="3">DSM 4125</strain>
    </source>
</reference>
<dbReference type="Proteomes" id="UP000193804">
    <property type="component" value="Unassembled WGS sequence"/>
</dbReference>
<dbReference type="STRING" id="1028.SAMN05661096_02542"/>
<dbReference type="EMBL" id="FXAW01000005">
    <property type="protein sequence ID" value="SMG38430.1"/>
    <property type="molecule type" value="Genomic_DNA"/>
</dbReference>
<dbReference type="OrthoDB" id="1493032at2"/>
<keyword evidence="1" id="KW-1133">Transmembrane helix</keyword>
<name>A0A1X7KD29_9BACT</name>
<protein>
    <submittedName>
        <fullName evidence="2">Uncharacterized protein</fullName>
    </submittedName>
</protein>
<feature type="transmembrane region" description="Helical" evidence="1">
    <location>
        <begin position="6"/>
        <end position="25"/>
    </location>
</feature>
<organism evidence="2 3">
    <name type="scientific">Marivirga sericea</name>
    <dbReference type="NCBI Taxonomy" id="1028"/>
    <lineage>
        <taxon>Bacteria</taxon>
        <taxon>Pseudomonadati</taxon>
        <taxon>Bacteroidota</taxon>
        <taxon>Cytophagia</taxon>
        <taxon>Cytophagales</taxon>
        <taxon>Marivirgaceae</taxon>
        <taxon>Marivirga</taxon>
    </lineage>
</organism>
<dbReference type="InterPro" id="IPR057695">
    <property type="entry name" value="DUF7935"/>
</dbReference>
<evidence type="ECO:0000256" key="1">
    <source>
        <dbReference type="SAM" id="Phobius"/>
    </source>
</evidence>
<gene>
    <name evidence="2" type="ORF">SAMN05661096_02542</name>
</gene>
<evidence type="ECO:0000313" key="2">
    <source>
        <dbReference type="EMBL" id="SMG38430.1"/>
    </source>
</evidence>